<protein>
    <submittedName>
        <fullName evidence="1">Uncharacterized protein</fullName>
    </submittedName>
</protein>
<reference evidence="1 2" key="1">
    <citation type="submission" date="2018-04" db="EMBL/GenBank/DDBJ databases">
        <title>Genomic Encyclopedia of Type Strains, Phase III (KMG-III): the genomes of soil and plant-associated and newly described type strains.</title>
        <authorList>
            <person name="Whitman W."/>
        </authorList>
    </citation>
    <scope>NUCLEOTIDE SEQUENCE [LARGE SCALE GENOMIC DNA]</scope>
    <source>
        <strain evidence="1 2">NW12</strain>
    </source>
</reference>
<proteinExistence type="predicted"/>
<dbReference type="EMBL" id="PZZN01000004">
    <property type="protein sequence ID" value="PTM44110.1"/>
    <property type="molecule type" value="Genomic_DNA"/>
</dbReference>
<gene>
    <name evidence="1" type="ORF">C8J24_3383</name>
</gene>
<sequence length="69" mass="7429">MQSYAQTVARLRSMAFLLEEALRIADEGGNALVGAKISDCVDWIEQELTSVNVRAALHPITEQGSADPA</sequence>
<evidence type="ECO:0000313" key="1">
    <source>
        <dbReference type="EMBL" id="PTM44110.1"/>
    </source>
</evidence>
<dbReference type="AlphaFoldDB" id="A0A2T4YLG9"/>
<organism evidence="1 2">
    <name type="scientific">Sphingomonas aerolata</name>
    <dbReference type="NCBI Taxonomy" id="185951"/>
    <lineage>
        <taxon>Bacteria</taxon>
        <taxon>Pseudomonadati</taxon>
        <taxon>Pseudomonadota</taxon>
        <taxon>Alphaproteobacteria</taxon>
        <taxon>Sphingomonadales</taxon>
        <taxon>Sphingomonadaceae</taxon>
        <taxon>Sphingomonas</taxon>
    </lineage>
</organism>
<dbReference type="Proteomes" id="UP000240996">
    <property type="component" value="Unassembled WGS sequence"/>
</dbReference>
<evidence type="ECO:0000313" key="2">
    <source>
        <dbReference type="Proteomes" id="UP000240996"/>
    </source>
</evidence>
<name>A0A2T4YLG9_9SPHN</name>
<keyword evidence="2" id="KW-1185">Reference proteome</keyword>
<comment type="caution">
    <text evidence="1">The sequence shown here is derived from an EMBL/GenBank/DDBJ whole genome shotgun (WGS) entry which is preliminary data.</text>
</comment>
<accession>A0A2T4YLG9</accession>